<sequence length="587" mass="68821">MSYRRAENEPYFKIPDTTRPSSRFDRSSSKLYSRDDMIKVRRSISRMDQSSFLNGTNCDVTLNLLNNTTRATNSIYEDEFTRLQGEKSVLLGDVRQTKLDNQINIYINRRPLNNMKYKLTDHWVPFSDGWEIWVPDAISHEEALLRAESFLETIKRLNWQKSDIFLTELMAANHCKTCNFETSRSVEILAHFLSQGHINKIYRNKKAISILDVLVLEKMIAEIMKMREICEELPNPPMGYQKYDGVDDFFESASAVNYFDSLRSLTTLTGKLPLMNEMVKGQKCEYVETVLTLEKLHKQSSTLPRLTLIQPIVNEKSIYCCGVCGANVEIYQLRSFFAHIFTREHLAQVYTNGLNRNEAEYWFDFCQSTSTESKPKNLPDSHRKENLQIERWPLCVAENPVDDDLVFERHQKDEVVRVVKSLFKNKCLMHDKVFKNMLYCQWCNVDLSTKLHFIEHVVYSEKHLKHLPVYFVDDFRYILILGGVNVSAPLLSIPNGPVLGRNQIVNESKVPSLIVEFKRMIAREPYEKLCLNEKIALVNYCELCEVKLEYVDHVIGHLKSDEHWDNNRYSRRTYYDFQFWFRDSSGR</sequence>
<feature type="domain" description="C2H2-type" evidence="2">
    <location>
        <begin position="438"/>
        <end position="463"/>
    </location>
</feature>
<gene>
    <name evidence="3" type="ORF">CAMP_LOCUS10980</name>
</gene>
<feature type="region of interest" description="Disordered" evidence="1">
    <location>
        <begin position="1"/>
        <end position="28"/>
    </location>
</feature>
<dbReference type="EMBL" id="CANHGI010000004">
    <property type="protein sequence ID" value="CAI5448343.1"/>
    <property type="molecule type" value="Genomic_DNA"/>
</dbReference>
<accession>A0A9P1N288</accession>
<feature type="domain" description="C2H2-type" evidence="2">
    <location>
        <begin position="539"/>
        <end position="563"/>
    </location>
</feature>
<evidence type="ECO:0000313" key="4">
    <source>
        <dbReference type="Proteomes" id="UP001152747"/>
    </source>
</evidence>
<organism evidence="3 4">
    <name type="scientific">Caenorhabditis angaria</name>
    <dbReference type="NCBI Taxonomy" id="860376"/>
    <lineage>
        <taxon>Eukaryota</taxon>
        <taxon>Metazoa</taxon>
        <taxon>Ecdysozoa</taxon>
        <taxon>Nematoda</taxon>
        <taxon>Chromadorea</taxon>
        <taxon>Rhabditida</taxon>
        <taxon>Rhabditina</taxon>
        <taxon>Rhabditomorpha</taxon>
        <taxon>Rhabditoidea</taxon>
        <taxon>Rhabditidae</taxon>
        <taxon>Peloderinae</taxon>
        <taxon>Caenorhabditis</taxon>
    </lineage>
</organism>
<dbReference type="InterPro" id="IPR013087">
    <property type="entry name" value="Znf_C2H2_type"/>
</dbReference>
<reference evidence="3" key="1">
    <citation type="submission" date="2022-11" db="EMBL/GenBank/DDBJ databases">
        <authorList>
            <person name="Kikuchi T."/>
        </authorList>
    </citation>
    <scope>NUCLEOTIDE SEQUENCE</scope>
    <source>
        <strain evidence="3">PS1010</strain>
    </source>
</reference>
<feature type="domain" description="C2H2-type" evidence="2">
    <location>
        <begin position="173"/>
        <end position="197"/>
    </location>
</feature>
<protein>
    <recommendedName>
        <fullName evidence="2">C2H2-type domain-containing protein</fullName>
    </recommendedName>
</protein>
<dbReference type="PANTHER" id="PTHR36936:SF3">
    <property type="entry name" value="PROTEIN CBG26223"/>
    <property type="match status" value="1"/>
</dbReference>
<dbReference type="SMART" id="SM00355">
    <property type="entry name" value="ZnF_C2H2"/>
    <property type="match status" value="4"/>
</dbReference>
<dbReference type="OrthoDB" id="5774516at2759"/>
<dbReference type="AlphaFoldDB" id="A0A9P1N288"/>
<comment type="caution">
    <text evidence="3">The sequence shown here is derived from an EMBL/GenBank/DDBJ whole genome shotgun (WGS) entry which is preliminary data.</text>
</comment>
<feature type="domain" description="C2H2-type" evidence="2">
    <location>
        <begin position="319"/>
        <end position="345"/>
    </location>
</feature>
<name>A0A9P1N288_9PELO</name>
<proteinExistence type="predicted"/>
<evidence type="ECO:0000313" key="3">
    <source>
        <dbReference type="EMBL" id="CAI5448343.1"/>
    </source>
</evidence>
<dbReference type="PANTHER" id="PTHR36936">
    <property type="entry name" value="PROTEIN CBG25168"/>
    <property type="match status" value="1"/>
</dbReference>
<dbReference type="Proteomes" id="UP001152747">
    <property type="component" value="Unassembled WGS sequence"/>
</dbReference>
<evidence type="ECO:0000259" key="2">
    <source>
        <dbReference type="SMART" id="SM00355"/>
    </source>
</evidence>
<feature type="compositionally biased region" description="Basic and acidic residues" evidence="1">
    <location>
        <begin position="1"/>
        <end position="10"/>
    </location>
</feature>
<keyword evidence="4" id="KW-1185">Reference proteome</keyword>
<evidence type="ECO:0000256" key="1">
    <source>
        <dbReference type="SAM" id="MobiDB-lite"/>
    </source>
</evidence>